<proteinExistence type="predicted"/>
<gene>
    <name evidence="2" type="ORF">TEOVI_000458600</name>
</gene>
<dbReference type="Proteomes" id="UP000195570">
    <property type="component" value="Unassembled WGS sequence"/>
</dbReference>
<protein>
    <recommendedName>
        <fullName evidence="4">EF-hand domain-containing protein</fullName>
    </recommendedName>
</protein>
<feature type="region of interest" description="Disordered" evidence="1">
    <location>
        <begin position="302"/>
        <end position="333"/>
    </location>
</feature>
<reference evidence="2" key="1">
    <citation type="submission" date="2016-09" db="EMBL/GenBank/DDBJ databases">
        <authorList>
            <person name="Hebert L."/>
            <person name="Moumen B."/>
        </authorList>
    </citation>
    <scope>NUCLEOTIDE SEQUENCE [LARGE SCALE GENOMIC DNA]</scope>
    <source>
        <strain evidence="2">OVI</strain>
    </source>
</reference>
<sequence length="573" mass="63116">MVATGTCNASTVVGVPPCAAASLFSDVMFMKEFGVSGLMTCCLQENACKPTDIGAVRRITLNIPMYVDKVLREKLIEVTNGAHQMISRMEYLPCACDDRRRSPFGFDGTRVLKSAVTTFTVTRVTTNPNKCFVDVSTNFTVDVALPPEGTASTKDEVLFNDIKHFWQQYVERTVLAASEYLLSIALPRIKRSVEAMYDSAYHDLEEAVCRLSVNRGKVLERPEILRIMEKALDAWSHTRRELKHQEMLNHRLEDDFQGARLVAAAAASAAAAAAAAASESQQKEQEYVGVSAVGKAADLPQPRVSVTSAGRRPTTNIDGGKTISGESAAAETKAVDEGSDIIEHNPFFSPTGGRTLSVHQVDEEEKVLNKEALELAAREARLQDISALIESFVTDKGLVDEVTAHALFTKLDVMRRGYVTEQEVVKVLRQLDPLGVYEDRNGAMKMLAAYREALSVGVYNKQGSEKVDSPHSKGLQSGDDMEQVSLMCQPSTFCSVKGGSGFLPVSDELKSVEGNRATLSAVLRRYCNLKEAMQDDAVRARASEMLHKYAFKVRGRLHYDEFCLMMLHVLKDY</sequence>
<dbReference type="RefSeq" id="XP_067083442.1">
    <property type="nucleotide sequence ID" value="XM_067227341.1"/>
</dbReference>
<feature type="compositionally biased region" description="Polar residues" evidence="1">
    <location>
        <begin position="304"/>
        <end position="317"/>
    </location>
</feature>
<evidence type="ECO:0000256" key="1">
    <source>
        <dbReference type="SAM" id="MobiDB-lite"/>
    </source>
</evidence>
<evidence type="ECO:0000313" key="2">
    <source>
        <dbReference type="EMBL" id="SCU73002.1"/>
    </source>
</evidence>
<name>A0A1G4IKB3_TRYEQ</name>
<evidence type="ECO:0000313" key="3">
    <source>
        <dbReference type="Proteomes" id="UP000195570"/>
    </source>
</evidence>
<dbReference type="GeneID" id="92378526"/>
<accession>A0A1G4IKB3</accession>
<keyword evidence="3" id="KW-1185">Reference proteome</keyword>
<dbReference type="AlphaFoldDB" id="A0A1G4IKB3"/>
<dbReference type="EMBL" id="CZPT02001954">
    <property type="protein sequence ID" value="SCU73002.1"/>
    <property type="molecule type" value="Genomic_DNA"/>
</dbReference>
<comment type="caution">
    <text evidence="2">The sequence shown here is derived from an EMBL/GenBank/DDBJ whole genome shotgun (WGS) entry which is preliminary data.</text>
</comment>
<evidence type="ECO:0008006" key="4">
    <source>
        <dbReference type="Google" id="ProtNLM"/>
    </source>
</evidence>
<dbReference type="VEuPathDB" id="TriTrypDB:TEOVI_000458600"/>
<organism evidence="2 3">
    <name type="scientific">Trypanosoma equiperdum</name>
    <dbReference type="NCBI Taxonomy" id="5694"/>
    <lineage>
        <taxon>Eukaryota</taxon>
        <taxon>Discoba</taxon>
        <taxon>Euglenozoa</taxon>
        <taxon>Kinetoplastea</taxon>
        <taxon>Metakinetoplastina</taxon>
        <taxon>Trypanosomatida</taxon>
        <taxon>Trypanosomatidae</taxon>
        <taxon>Trypanosoma</taxon>
    </lineage>
</organism>